<keyword evidence="2" id="KW-1133">Transmembrane helix</keyword>
<dbReference type="Pfam" id="PF13472">
    <property type="entry name" value="Lipase_GDSL_2"/>
    <property type="match status" value="1"/>
</dbReference>
<gene>
    <name evidence="4" type="ORF">JZ786_08520</name>
</gene>
<keyword evidence="2" id="KW-0472">Membrane</keyword>
<feature type="compositionally biased region" description="Basic residues" evidence="1">
    <location>
        <begin position="30"/>
        <end position="40"/>
    </location>
</feature>
<dbReference type="KEGG" id="afx:JZ786_08520"/>
<feature type="region of interest" description="Disordered" evidence="1">
    <location>
        <begin position="1"/>
        <end position="40"/>
    </location>
</feature>
<dbReference type="InterPro" id="IPR051532">
    <property type="entry name" value="Ester_Hydrolysis_Enzymes"/>
</dbReference>
<dbReference type="AlphaFoldDB" id="A0A9X7Z932"/>
<feature type="transmembrane region" description="Helical" evidence="2">
    <location>
        <begin position="45"/>
        <end position="72"/>
    </location>
</feature>
<dbReference type="PANTHER" id="PTHR30383:SF27">
    <property type="entry name" value="SPORE GERMINATION LIPASE LIPC"/>
    <property type="match status" value="1"/>
</dbReference>
<organism evidence="4 5">
    <name type="scientific">Alicyclobacillus mengziensis</name>
    <dbReference type="NCBI Taxonomy" id="2931921"/>
    <lineage>
        <taxon>Bacteria</taxon>
        <taxon>Bacillati</taxon>
        <taxon>Bacillota</taxon>
        <taxon>Bacilli</taxon>
        <taxon>Bacillales</taxon>
        <taxon>Alicyclobacillaceae</taxon>
        <taxon>Alicyclobacillus</taxon>
    </lineage>
</organism>
<feature type="compositionally biased region" description="Low complexity" evidence="1">
    <location>
        <begin position="99"/>
        <end position="119"/>
    </location>
</feature>
<keyword evidence="2" id="KW-0812">Transmembrane</keyword>
<evidence type="ECO:0000256" key="1">
    <source>
        <dbReference type="SAM" id="MobiDB-lite"/>
    </source>
</evidence>
<accession>A0A9X7Z932</accession>
<evidence type="ECO:0000259" key="3">
    <source>
        <dbReference type="Pfam" id="PF13472"/>
    </source>
</evidence>
<name>A0A9X7Z932_9BACL</name>
<evidence type="ECO:0000313" key="5">
    <source>
        <dbReference type="Proteomes" id="UP000663505"/>
    </source>
</evidence>
<feature type="region of interest" description="Disordered" evidence="1">
    <location>
        <begin position="79"/>
        <end position="145"/>
    </location>
</feature>
<feature type="compositionally biased region" description="Polar residues" evidence="1">
    <location>
        <begin position="79"/>
        <end position="98"/>
    </location>
</feature>
<dbReference type="InterPro" id="IPR013830">
    <property type="entry name" value="SGNH_hydro"/>
</dbReference>
<dbReference type="Proteomes" id="UP000663505">
    <property type="component" value="Chromosome"/>
</dbReference>
<reference evidence="4 5" key="1">
    <citation type="submission" date="2021-02" db="EMBL/GenBank/DDBJ databases">
        <title>Alicyclobacillus curvatus sp. nov. and Alicyclobacillus mengziensis sp. nov., two acidophilic bacteria isolated from acid mine drainage.</title>
        <authorList>
            <person name="Huang Y."/>
        </authorList>
    </citation>
    <scope>NUCLEOTIDE SEQUENCE [LARGE SCALE GENOMIC DNA]</scope>
    <source>
        <strain evidence="4 5">S30H14</strain>
    </source>
</reference>
<sequence length="359" mass="37247">MTEEDGAGKKTVPADSRNESGQSSGEHRPLPKHKSSVRGRASRRIIASASVLSIVAAVVFIGGFGFASYAAFGGAVGTALSQSGHSSQNGVASQSGVATQSGPASQTGTSTQGTGQGQTNLPPSQTSPGNTAATKGNTGRAQSSLASTLARSKTVHLVALGDSLTHGLGDASGEGYVGDVTNQFRTAGYTVIQSNLGIDGLTSTGLRKEVSQTATINLLKTANFILISIGGNDLNQAAGLPSINTAKIAKARAQFDANLEAILHQIRGVNQSAAILLIGLYNPYGDIASAKAQTDAIVETWNADEQNVVSQFSGALVVQTYDLFQFNPGKYLYIDHFHPNQLGYERIAARVWQDVQSVL</sequence>
<keyword evidence="5" id="KW-1185">Reference proteome</keyword>
<protein>
    <recommendedName>
        <fullName evidence="3">SGNH hydrolase-type esterase domain-containing protein</fullName>
    </recommendedName>
</protein>
<evidence type="ECO:0000256" key="2">
    <source>
        <dbReference type="SAM" id="Phobius"/>
    </source>
</evidence>
<feature type="compositionally biased region" description="Polar residues" evidence="1">
    <location>
        <begin position="120"/>
        <end position="145"/>
    </location>
</feature>
<feature type="domain" description="SGNH hydrolase-type esterase" evidence="3">
    <location>
        <begin position="159"/>
        <end position="346"/>
    </location>
</feature>
<dbReference type="PANTHER" id="PTHR30383">
    <property type="entry name" value="THIOESTERASE 1/PROTEASE 1/LYSOPHOSPHOLIPASE L1"/>
    <property type="match status" value="1"/>
</dbReference>
<dbReference type="InterPro" id="IPR036514">
    <property type="entry name" value="SGNH_hydro_sf"/>
</dbReference>
<evidence type="ECO:0000313" key="4">
    <source>
        <dbReference type="EMBL" id="QSO48961.1"/>
    </source>
</evidence>
<dbReference type="EMBL" id="CP071182">
    <property type="protein sequence ID" value="QSO48961.1"/>
    <property type="molecule type" value="Genomic_DNA"/>
</dbReference>
<dbReference type="RefSeq" id="WP_206658276.1">
    <property type="nucleotide sequence ID" value="NZ_CP071182.1"/>
</dbReference>
<proteinExistence type="predicted"/>
<dbReference type="Gene3D" id="3.40.50.1110">
    <property type="entry name" value="SGNH hydrolase"/>
    <property type="match status" value="1"/>
</dbReference>
<dbReference type="SUPFAM" id="SSF52266">
    <property type="entry name" value="SGNH hydrolase"/>
    <property type="match status" value="1"/>
</dbReference>
<dbReference type="GO" id="GO:0004622">
    <property type="term" value="F:phosphatidylcholine lysophospholipase activity"/>
    <property type="evidence" value="ECO:0007669"/>
    <property type="project" value="TreeGrafter"/>
</dbReference>